<dbReference type="OrthoDB" id="5855378at2759"/>
<keyword evidence="3" id="KW-1185">Reference proteome</keyword>
<name>A0A0N4U163_DRAME</name>
<dbReference type="AlphaFoldDB" id="A0A0N4U163"/>
<sequence>MASTNDAQNICQKNNIDNISDAKVIHSPSIPVSSSPPPQINSDVERTPWTKRLSKTIHRHSGSFLHTLVPFRKNNDCPSDKTISPNLTPRQKRRASAAPAIFLATVKEDNSFKKAILSVEAQRRSSAIDRSSVINQLLTSSLNIVPWSHGHIYP</sequence>
<gene>
    <name evidence="1" type="ORF">DME_LOCUS4686</name>
</gene>
<dbReference type="WBParaSite" id="DME_0000032601-mRNA-1">
    <property type="protein sequence ID" value="DME_0000032601-mRNA-1"/>
    <property type="gene ID" value="DME_0000032601"/>
</dbReference>
<dbReference type="Proteomes" id="UP000274756">
    <property type="component" value="Unassembled WGS sequence"/>
</dbReference>
<evidence type="ECO:0000313" key="3">
    <source>
        <dbReference type="Proteomes" id="UP000274756"/>
    </source>
</evidence>
<evidence type="ECO:0000313" key="1">
    <source>
        <dbReference type="EMBL" id="VDN54713.1"/>
    </source>
</evidence>
<reference evidence="4" key="1">
    <citation type="submission" date="2016-04" db="UniProtKB">
        <authorList>
            <consortium name="WormBaseParasite"/>
        </authorList>
    </citation>
    <scope>IDENTIFICATION</scope>
</reference>
<evidence type="ECO:0000313" key="4">
    <source>
        <dbReference type="WBParaSite" id="DME_0000032601-mRNA-1"/>
    </source>
</evidence>
<evidence type="ECO:0000313" key="2">
    <source>
        <dbReference type="Proteomes" id="UP000038040"/>
    </source>
</evidence>
<dbReference type="EMBL" id="UYYG01001150">
    <property type="protein sequence ID" value="VDN54713.1"/>
    <property type="molecule type" value="Genomic_DNA"/>
</dbReference>
<dbReference type="STRING" id="318479.A0A0N4U163"/>
<reference evidence="1 3" key="2">
    <citation type="submission" date="2018-11" db="EMBL/GenBank/DDBJ databases">
        <authorList>
            <consortium name="Pathogen Informatics"/>
        </authorList>
    </citation>
    <scope>NUCLEOTIDE SEQUENCE [LARGE SCALE GENOMIC DNA]</scope>
</reference>
<proteinExistence type="predicted"/>
<organism evidence="2 4">
    <name type="scientific">Dracunculus medinensis</name>
    <name type="common">Guinea worm</name>
    <dbReference type="NCBI Taxonomy" id="318479"/>
    <lineage>
        <taxon>Eukaryota</taxon>
        <taxon>Metazoa</taxon>
        <taxon>Ecdysozoa</taxon>
        <taxon>Nematoda</taxon>
        <taxon>Chromadorea</taxon>
        <taxon>Rhabditida</taxon>
        <taxon>Spirurina</taxon>
        <taxon>Dracunculoidea</taxon>
        <taxon>Dracunculidae</taxon>
        <taxon>Dracunculus</taxon>
    </lineage>
</organism>
<accession>A0A0N4U163</accession>
<protein>
    <submittedName>
        <fullName evidence="1 4">Uncharacterized protein</fullName>
    </submittedName>
</protein>
<dbReference type="Proteomes" id="UP000038040">
    <property type="component" value="Unplaced"/>
</dbReference>